<comment type="caution">
    <text evidence="2">The sequence shown here is derived from an EMBL/GenBank/DDBJ whole genome shotgun (WGS) entry which is preliminary data.</text>
</comment>
<dbReference type="AlphaFoldDB" id="A0A8S0RXT8"/>
<name>A0A8S0RXT8_OLEEU</name>
<evidence type="ECO:0000256" key="1">
    <source>
        <dbReference type="SAM" id="Phobius"/>
    </source>
</evidence>
<keyword evidence="1" id="KW-0812">Transmembrane</keyword>
<accession>A0A8S0RXT8</accession>
<evidence type="ECO:0000313" key="3">
    <source>
        <dbReference type="Proteomes" id="UP000594638"/>
    </source>
</evidence>
<sequence length="132" mass="14883">MKDQFGLGIGPHFLNIKRPRRIQYNNNKKAAHIELSPGFFLSSILCLFFLLAALPTTHRYNIPPDPARHYLDPPLAIVEISNISINDILEKSSHIINLSYKKDKHDQSSAKDKCKGGFNSVLAIEKTQSIPM</sequence>
<dbReference type="Gramene" id="OE9A023072T1">
    <property type="protein sequence ID" value="OE9A023072C1"/>
    <property type="gene ID" value="OE9A023072"/>
</dbReference>
<keyword evidence="1" id="KW-1133">Transmembrane helix</keyword>
<protein>
    <submittedName>
        <fullName evidence="2">Uncharacterized protein</fullName>
    </submittedName>
</protein>
<evidence type="ECO:0000313" key="2">
    <source>
        <dbReference type="EMBL" id="CAA2984183.1"/>
    </source>
</evidence>
<dbReference type="EMBL" id="CACTIH010003754">
    <property type="protein sequence ID" value="CAA2984183.1"/>
    <property type="molecule type" value="Genomic_DNA"/>
</dbReference>
<feature type="non-terminal residue" evidence="2">
    <location>
        <position position="1"/>
    </location>
</feature>
<feature type="transmembrane region" description="Helical" evidence="1">
    <location>
        <begin position="35"/>
        <end position="54"/>
    </location>
</feature>
<gene>
    <name evidence="2" type="ORF">OLEA9_A023072</name>
</gene>
<proteinExistence type="predicted"/>
<reference evidence="2 3" key="1">
    <citation type="submission" date="2019-12" db="EMBL/GenBank/DDBJ databases">
        <authorList>
            <person name="Alioto T."/>
            <person name="Alioto T."/>
            <person name="Gomez Garrido J."/>
        </authorList>
    </citation>
    <scope>NUCLEOTIDE SEQUENCE [LARGE SCALE GENOMIC DNA]</scope>
</reference>
<organism evidence="2 3">
    <name type="scientific">Olea europaea subsp. europaea</name>
    <dbReference type="NCBI Taxonomy" id="158383"/>
    <lineage>
        <taxon>Eukaryota</taxon>
        <taxon>Viridiplantae</taxon>
        <taxon>Streptophyta</taxon>
        <taxon>Embryophyta</taxon>
        <taxon>Tracheophyta</taxon>
        <taxon>Spermatophyta</taxon>
        <taxon>Magnoliopsida</taxon>
        <taxon>eudicotyledons</taxon>
        <taxon>Gunneridae</taxon>
        <taxon>Pentapetalae</taxon>
        <taxon>asterids</taxon>
        <taxon>lamiids</taxon>
        <taxon>Lamiales</taxon>
        <taxon>Oleaceae</taxon>
        <taxon>Oleeae</taxon>
        <taxon>Olea</taxon>
    </lineage>
</organism>
<dbReference type="Proteomes" id="UP000594638">
    <property type="component" value="Unassembled WGS sequence"/>
</dbReference>
<keyword evidence="3" id="KW-1185">Reference proteome</keyword>
<keyword evidence="1" id="KW-0472">Membrane</keyword>